<gene>
    <name evidence="2" type="ORF">Y10_10450</name>
</gene>
<reference evidence="2" key="1">
    <citation type="submission" date="2022-07" db="EMBL/GenBank/DDBJ databases">
        <title>Taxonomy of Novel Oxalotrophic and Methylotrophic Bacteria.</title>
        <authorList>
            <person name="Sahin N."/>
            <person name="Tani A."/>
        </authorList>
    </citation>
    <scope>NUCLEOTIDE SEQUENCE</scope>
    <source>
        <strain evidence="2">Y10</strain>
    </source>
</reference>
<feature type="signal peptide" evidence="1">
    <location>
        <begin position="1"/>
        <end position="24"/>
    </location>
</feature>
<evidence type="ECO:0000256" key="1">
    <source>
        <dbReference type="SAM" id="SignalP"/>
    </source>
</evidence>
<dbReference type="EMBL" id="BRVO01000001">
    <property type="protein sequence ID" value="GLB48677.1"/>
    <property type="molecule type" value="Genomic_DNA"/>
</dbReference>
<evidence type="ECO:0000313" key="3">
    <source>
        <dbReference type="Proteomes" id="UP001143543"/>
    </source>
</evidence>
<keyword evidence="3" id="KW-1185">Reference proteome</keyword>
<organism evidence="2 3">
    <name type="scientific">Neptunitalea lumnitzerae</name>
    <dbReference type="NCBI Taxonomy" id="2965509"/>
    <lineage>
        <taxon>Bacteria</taxon>
        <taxon>Pseudomonadati</taxon>
        <taxon>Bacteroidota</taxon>
        <taxon>Flavobacteriia</taxon>
        <taxon>Flavobacteriales</taxon>
        <taxon>Flavobacteriaceae</taxon>
        <taxon>Neptunitalea</taxon>
    </lineage>
</organism>
<dbReference type="Proteomes" id="UP001143543">
    <property type="component" value="Unassembled WGS sequence"/>
</dbReference>
<comment type="caution">
    <text evidence="2">The sequence shown here is derived from an EMBL/GenBank/DDBJ whole genome shotgun (WGS) entry which is preliminary data.</text>
</comment>
<sequence>MMKNRFALLMVALIGFLGAFSANAQDDCNTNLSLFYNDAKVKNYESAYPTWKKVFDNCPQDFHVAVYAYGDKILEYKMENDAANRAEYVKLLLELYDRYHANFPTGKYEYTYAEMVIDKTKLMKQEGMLTDEELYNMYKDAFEKDKANFNSEVSLYSYFTTTVDLYKAEKLDLQTVFDTYDGVGSKIEELRNEQSEIMNPLLEAQEAGTTLTAKQEKSLGRAQKRMSNYEGISESLEAYMGQLGNCENLIPLFTKNFEANKDNEEWLNRAANAMTEKECTGDPLYARIVEKLHNLHPSAKSAKYLGVLEYKKGNNAKAKEWFKESVDLETDKFEKSKTLVTVASLSSGSTAASYAYQALKFNPSNKKAYEVIARAYAASANSCGSTPFEKRAVYWLAEEMANKAGNSSLASSYKGLAPSKSDIFNSGMAGKTIKVGCWINKSVKVPNL</sequence>
<dbReference type="RefSeq" id="WP_281764310.1">
    <property type="nucleotide sequence ID" value="NZ_BRVO01000001.1"/>
</dbReference>
<keyword evidence="1" id="KW-0732">Signal</keyword>
<dbReference type="Gene3D" id="1.25.40.10">
    <property type="entry name" value="Tetratricopeptide repeat domain"/>
    <property type="match status" value="1"/>
</dbReference>
<proteinExistence type="predicted"/>
<evidence type="ECO:0000313" key="2">
    <source>
        <dbReference type="EMBL" id="GLB48677.1"/>
    </source>
</evidence>
<dbReference type="InterPro" id="IPR011990">
    <property type="entry name" value="TPR-like_helical_dom_sf"/>
</dbReference>
<dbReference type="SUPFAM" id="SSF48452">
    <property type="entry name" value="TPR-like"/>
    <property type="match status" value="1"/>
</dbReference>
<protein>
    <submittedName>
        <fullName evidence="2">Uncharacterized protein</fullName>
    </submittedName>
</protein>
<feature type="chain" id="PRO_5047403623" evidence="1">
    <location>
        <begin position="25"/>
        <end position="448"/>
    </location>
</feature>
<accession>A0ABQ5MH11</accession>
<name>A0ABQ5MH11_9FLAO</name>